<reference evidence="2 3" key="1">
    <citation type="submission" date="2023-07" db="EMBL/GenBank/DDBJ databases">
        <title>Sorghum-associated microbial communities from plants grown in Nebraska, USA.</title>
        <authorList>
            <person name="Schachtman D."/>
        </authorList>
    </citation>
    <scope>NUCLEOTIDE SEQUENCE [LARGE SCALE GENOMIC DNA]</scope>
    <source>
        <strain evidence="2 3">DS1027</strain>
    </source>
</reference>
<dbReference type="Proteomes" id="UP001184150">
    <property type="component" value="Unassembled WGS sequence"/>
</dbReference>
<dbReference type="EMBL" id="JAVDRD010000009">
    <property type="protein sequence ID" value="MDR6512327.1"/>
    <property type="molecule type" value="Genomic_DNA"/>
</dbReference>
<gene>
    <name evidence="2" type="ORF">J2792_003210</name>
</gene>
<evidence type="ECO:0000313" key="3">
    <source>
        <dbReference type="Proteomes" id="UP001184150"/>
    </source>
</evidence>
<feature type="signal peptide" evidence="1">
    <location>
        <begin position="1"/>
        <end position="21"/>
    </location>
</feature>
<keyword evidence="3" id="KW-1185">Reference proteome</keyword>
<organism evidence="2 3">
    <name type="scientific">Novosphingobium capsulatum</name>
    <dbReference type="NCBI Taxonomy" id="13688"/>
    <lineage>
        <taxon>Bacteria</taxon>
        <taxon>Pseudomonadati</taxon>
        <taxon>Pseudomonadota</taxon>
        <taxon>Alphaproteobacteria</taxon>
        <taxon>Sphingomonadales</taxon>
        <taxon>Sphingomonadaceae</taxon>
        <taxon>Novosphingobium</taxon>
    </lineage>
</organism>
<accession>A0ABU1MQN5</accession>
<proteinExistence type="predicted"/>
<protein>
    <submittedName>
        <fullName evidence="2">Uncharacterized protein</fullName>
    </submittedName>
</protein>
<evidence type="ECO:0000256" key="1">
    <source>
        <dbReference type="SAM" id="SignalP"/>
    </source>
</evidence>
<keyword evidence="1" id="KW-0732">Signal</keyword>
<name>A0ABU1MQN5_9SPHN</name>
<feature type="chain" id="PRO_5047493816" evidence="1">
    <location>
        <begin position="22"/>
        <end position="196"/>
    </location>
</feature>
<comment type="caution">
    <text evidence="2">The sequence shown here is derived from an EMBL/GenBank/DDBJ whole genome shotgun (WGS) entry which is preliminary data.</text>
</comment>
<evidence type="ECO:0000313" key="2">
    <source>
        <dbReference type="EMBL" id="MDR6512327.1"/>
    </source>
</evidence>
<sequence>MKPAMVLLAAPLIIAAAPALAQDAFQAGLARFEQGDASVDARALRWQNRARLGGTVPEWDQAQSAWATIERDPARSLAMAQAQRAIDPLNLNALYLEEQALPRLGRADEARLRHAQILILLRGITGGQDGATRERAWNVVSAAEKDTALALLGFTVTKETTLRDSGHAYAVITATPPMGGQPMTIWIGIDALVAAP</sequence>